<dbReference type="PROSITE" id="PS00678">
    <property type="entry name" value="WD_REPEATS_1"/>
    <property type="match status" value="3"/>
</dbReference>
<dbReference type="Gene3D" id="1.25.40.370">
    <property type="match status" value="1"/>
</dbReference>
<dbReference type="Pfam" id="PF19334">
    <property type="entry name" value="DUF5920"/>
    <property type="match status" value="1"/>
</dbReference>
<dbReference type="InterPro" id="IPR025139">
    <property type="entry name" value="DUF4062"/>
</dbReference>
<feature type="region of interest" description="Disordered" evidence="5">
    <location>
        <begin position="468"/>
        <end position="522"/>
    </location>
</feature>
<dbReference type="CDD" id="cd00200">
    <property type="entry name" value="WD40"/>
    <property type="match status" value="3"/>
</dbReference>
<dbReference type="InterPro" id="IPR037214">
    <property type="entry name" value="TROVE_dom_sf"/>
</dbReference>
<protein>
    <submittedName>
        <fullName evidence="7">Telomerase protein component 1</fullName>
    </submittedName>
</protein>
<dbReference type="PANTHER" id="PTHR44791:SF1">
    <property type="entry name" value="TELOMERASE PROTEIN COMPONENT 1"/>
    <property type="match status" value="1"/>
</dbReference>
<feature type="repeat" description="WD" evidence="3">
    <location>
        <begin position="2044"/>
        <end position="2085"/>
    </location>
</feature>
<gene>
    <name evidence="7" type="ORF">GBAR_LOCUS2430</name>
</gene>
<dbReference type="InterPro" id="IPR052652">
    <property type="entry name" value="Telomerase_Complex_Comp"/>
</dbReference>
<dbReference type="InterPro" id="IPR045804">
    <property type="entry name" value="DUF5920"/>
</dbReference>
<dbReference type="Pfam" id="PF13271">
    <property type="entry name" value="DUF4062"/>
    <property type="match status" value="1"/>
</dbReference>
<feature type="compositionally biased region" description="Low complexity" evidence="5">
    <location>
        <begin position="235"/>
        <end position="263"/>
    </location>
</feature>
<feature type="region of interest" description="Disordered" evidence="5">
    <location>
        <begin position="162"/>
        <end position="189"/>
    </location>
</feature>
<keyword evidence="1 3" id="KW-0853">WD repeat</keyword>
<dbReference type="PRINTS" id="PR00320">
    <property type="entry name" value="GPROTEINBRPT"/>
</dbReference>
<feature type="repeat" description="WD" evidence="3">
    <location>
        <begin position="1861"/>
        <end position="1902"/>
    </location>
</feature>
<feature type="repeat" description="WD" evidence="3">
    <location>
        <begin position="2284"/>
        <end position="2313"/>
    </location>
</feature>
<dbReference type="SUPFAM" id="SSF52540">
    <property type="entry name" value="P-loop containing nucleoside triphosphate hydrolases"/>
    <property type="match status" value="1"/>
</dbReference>
<evidence type="ECO:0000256" key="1">
    <source>
        <dbReference type="ARBA" id="ARBA00022574"/>
    </source>
</evidence>
<sequence length="2612" mass="287219">MAGVRVESQRSLENTLLYTTSASSSSRQTSLSSGTTDHLRTLTSNLRSSAREVRGTAPTRSVFSSNLTPHTSSLLQGKGRGGAGTPGLLTQQKPLSTLGSRSSLASSSLTQQRSSLSTLRTTSTAASSSLLSSTTAARNLTKSGLLSSSLLTRSSVESKLTSASLLTSKKQTSPGVARKPTPPQLVSGTKTSLFFSTTASPQLRKSGSLLSSSTGKVSPSKLLLSSQLTRTSLSKSTLHSSSGGLLKKVQPTASKLSSSTSTSNEEKEKRVVVATAARPVTEETEGAPVYKFKSEEALVHQREKFLPPEIDANVQAPLAPVGEIVQLKTTVINAVATSLLCSPDFKSLSDPTRQNLTKLGEQLSNRDPEFILKVALYTRNDLNIRTTANFLLALASNLQTCRPYLRKYYCASIRLPSDWIEVAEVYQTFHDKSLNFGALPTALRKVMASKFVEFDVYQLGKYNKDKSKKKEKKVEKKKKDKGEEGGETKDDSVGPPQRSDTSTTVESELSVAVPSDTETEEEVERLSFTLKQLIRKIHISEPVEPVMCLLGKKYPEDPETFRRSRLPGTWEEERAGKRMKLATPETWETTVSLHGNKAGTWEQLIDHNKLPFMAMLRNLRNLIIANVSQSHHRWVLGKLNDERAVVNSRQFPFRFFSAYEVIAELEKIADGEIPPKYKPRKGKKAPKPPPKVDRELLKRYRSALDNALKIATSYNVKPISGSTLILCNVGSNMNRSCTSARGLGKPRTVQEVGILLGLMCKYSCEQCTMIVYGESNHAQVQLKEGTILHNMEHVQQVSVEQKLTESEGVIPTKILYNMLVSRSPVDNIVLLTDAMKLYDSQGREMMDFLQKYRHMVNPDLLFVSVDLSGRSSGISGTIHPEHKNDVYLAGYSDQILRFIAERGDSGQLTYVDNIDKAYNLKELPRSALLSQEAASSRTATTSLSAEKALLASTQRQKWRTVRVFISSTFRDMHGERDLLTRFVFPELRARAHSRQIQLYEIDLRWGVTEEDTRHHRALEICLNEISRCNYFLGLLGERYGWILNDEVIGKVSDFEWLKDDCVGHSITEVEMKHACLRDPDTANGKAFFYFRDPSVSLAIPEKHRTHFESESQEAREKIQRLKSEIRTSGLEVYDGYHSKWLGVLEDKPMVGGLEDFGQRVLHNIWNAIKRDFPDDETGLDPVAEATAAHNAFAENHAGSFVGRRSLLSKAEEMVEQEEGGVLVMEGKPGSGKSAFMAALAQQCSIRPSFEVLTHFLGAAPSSTNITSILTRLCHEMKRRFNLDRDVPEEYPELVNTWTDFLEDGRSAAGGSKLLLFIDGLDLLEEKHNARGMDWLPGRLPTGVVVVVSTVEKGEISTNLKKRNPPPTSLTVGRMNEWDKADMVREKLARHRKSLDESPFNNQMKLLLSKKDAANPLFLHLACEELRVFGIFEEVSSFLKSLPPTLPHLLQEVLGRIEGELGQDLGFLQPTKTAVKLRYMKGRGEKEREFHRLLATYFKTECDPTGEQTYAGSNVRAFNELPHHLMCSGQWKELEEIVCDVNFVVAKCQLGSAQNLLEDYTPSLEGVPAGKVREIATYVSQPRVEIFRSFVSRNLHVLTVAPALALQQAINESSSSLIATEAERVLLDNPQPLVRWLNRSPGENRCHLTIPSSSEVTCVAVSGDSKQFAAGFRNCSVRVFSTATGAEIQSFVGHAAEITSLCFVGSHALCSGSHDTNLSLWDLKGGFRIASLTSHSRSVRGCAADAAGKVLVSVSWDTNIRVWDGRTGKQTCFLNQKGGRNCPLNCVSFHPSSNQLIAVGSWDTTVKIWDVFSRKRVKVLKGHQTSVQACAYAPSGRHIVSAALDGEVKVWSTKSGSAVGSIAGHFDPVNAISYTPNGQYLLTASSDQLVKVWSGSLGQRVANVGKSEYGYAHCVVHSRQNQTVLVGYHDGHVRKFNTQTEVEEFAVRLHDKAVVAVGAQGRFSMSASADGTIKIWEGPSSLPRHLLLEGHKAGITCAAWTKYGLASAAEDFSLFFWPHELTHYTRMWNQNKSSTKLSVYPLISLKGHTSTISALSFSGDGLKMASASRDQTVIMWDLITMKEARTMHDCHKDWITAISFPDAGSDTLITGSNDFNLKLWNVSTGEERITFRGHTSAINSVSFSHGYVVSAAFDGSVKVWTRKGVEITTLHCHQQRVNACVLDVPHTTDNSSWADIVEQEEEAKDQKSKLEDVLVVTASDDGTVGVWKPFVPNEVTALVGHSDRVLAVSSTFNNEIISSSRDKTIRIWSPKLPEKMGGVSVTSSTHAHVGEVTSVTASMPYIATGGRDGQVLIWTTTRIDENNKRCLNLKKLYCIKSSDAAVTSLACIGANNRVVKLAVGRDDGSIGKYEFSDTTFPVETGVMGPATLMGAHPVSDLAVAHGGKCLVAGSWSKVVSAVRTEGGTVAGKMEEHSGWVMGVTVVEEGGEYFSLSIGLNRLLCKWPLGQSRRKTPSSSAVRYGIPSEGKNDAWLLCICPVNSTHVAIGDSGGRVWFWNQVTRKVDFSKKIHRCAINGVAAVGVTLATGSADGSIKIWRVSSGRTKDIVQVGHFHARSSVTSLKAYAMGRKGEGQPIILTAGDQLGNVMLLEYSATD</sequence>
<dbReference type="Pfam" id="PF17908">
    <property type="entry name" value="APAF1_C"/>
    <property type="match status" value="1"/>
</dbReference>
<feature type="compositionally biased region" description="Polar residues" evidence="5">
    <location>
        <begin position="498"/>
        <end position="507"/>
    </location>
</feature>
<dbReference type="PANTHER" id="PTHR44791">
    <property type="entry name" value="TELOMERASE PROTEIN COMPONENT 1 TEP1"/>
    <property type="match status" value="1"/>
</dbReference>
<dbReference type="InterPro" id="IPR056884">
    <property type="entry name" value="NPHP3-like_N"/>
</dbReference>
<keyword evidence="4" id="KW-0175">Coiled coil</keyword>
<dbReference type="InterPro" id="IPR036322">
    <property type="entry name" value="WD40_repeat_dom_sf"/>
</dbReference>
<dbReference type="Pfam" id="PF05731">
    <property type="entry name" value="TROVE"/>
    <property type="match status" value="1"/>
</dbReference>
<dbReference type="InterPro" id="IPR041452">
    <property type="entry name" value="APAF1_C"/>
</dbReference>
<dbReference type="Pfam" id="PF00400">
    <property type="entry name" value="WD40"/>
    <property type="match status" value="9"/>
</dbReference>
<evidence type="ECO:0000256" key="3">
    <source>
        <dbReference type="PROSITE-ProRule" id="PRU00221"/>
    </source>
</evidence>
<dbReference type="PROSITE" id="PS50988">
    <property type="entry name" value="TROVE"/>
    <property type="match status" value="1"/>
</dbReference>
<dbReference type="PROSITE" id="PS50294">
    <property type="entry name" value="WD_REPEATS_REGION"/>
    <property type="match status" value="8"/>
</dbReference>
<feature type="compositionally biased region" description="Basic and acidic residues" evidence="5">
    <location>
        <begin position="480"/>
        <end position="492"/>
    </location>
</feature>
<feature type="compositionally biased region" description="Low complexity" evidence="5">
    <location>
        <begin position="162"/>
        <end position="173"/>
    </location>
</feature>
<dbReference type="SUPFAM" id="SSF50978">
    <property type="entry name" value="WD40 repeat-like"/>
    <property type="match status" value="3"/>
</dbReference>
<dbReference type="InterPro" id="IPR008858">
    <property type="entry name" value="TROVE_dom"/>
</dbReference>
<dbReference type="Proteomes" id="UP001174909">
    <property type="component" value="Unassembled WGS sequence"/>
</dbReference>
<proteinExistence type="predicted"/>
<dbReference type="PROSITE" id="PS50082">
    <property type="entry name" value="WD_REPEATS_2"/>
    <property type="match status" value="11"/>
</dbReference>
<feature type="repeat" description="WD" evidence="3">
    <location>
        <begin position="1731"/>
        <end position="1772"/>
    </location>
</feature>
<accession>A0AA35R180</accession>
<comment type="caution">
    <text evidence="7">The sequence shown here is derived from an EMBL/GenBank/DDBJ whole genome shotgun (WGS) entry which is preliminary data.</text>
</comment>
<feature type="repeat" description="WD" evidence="3">
    <location>
        <begin position="1690"/>
        <end position="1730"/>
    </location>
</feature>
<feature type="repeat" description="WD" evidence="3">
    <location>
        <begin position="2130"/>
        <end position="2159"/>
    </location>
</feature>
<feature type="coiled-coil region" evidence="4">
    <location>
        <begin position="1104"/>
        <end position="1131"/>
    </location>
</feature>
<evidence type="ECO:0000256" key="2">
    <source>
        <dbReference type="ARBA" id="ARBA00022737"/>
    </source>
</evidence>
<feature type="repeat" description="WD" evidence="3">
    <location>
        <begin position="2237"/>
        <end position="2268"/>
    </location>
</feature>
<feature type="domain" description="TROVE" evidence="6">
    <location>
        <begin position="310"/>
        <end position="721"/>
    </location>
</feature>
<feature type="compositionally biased region" description="Polar residues" evidence="5">
    <location>
        <begin position="58"/>
        <end position="75"/>
    </location>
</feature>
<dbReference type="SMART" id="SM00320">
    <property type="entry name" value="WD40"/>
    <property type="match status" value="20"/>
</dbReference>
<dbReference type="InterPro" id="IPR036465">
    <property type="entry name" value="vWFA_dom_sf"/>
</dbReference>
<dbReference type="GO" id="GO:0000722">
    <property type="term" value="P:telomere maintenance via recombination"/>
    <property type="evidence" value="ECO:0007669"/>
    <property type="project" value="TreeGrafter"/>
</dbReference>
<dbReference type="GO" id="GO:0005697">
    <property type="term" value="C:telomerase holoenzyme complex"/>
    <property type="evidence" value="ECO:0007669"/>
    <property type="project" value="TreeGrafter"/>
</dbReference>
<evidence type="ECO:0000313" key="7">
    <source>
        <dbReference type="EMBL" id="CAI7998411.1"/>
    </source>
</evidence>
<feature type="region of interest" description="Disordered" evidence="5">
    <location>
        <begin position="235"/>
        <end position="273"/>
    </location>
</feature>
<feature type="region of interest" description="Disordered" evidence="5">
    <location>
        <begin position="673"/>
        <end position="692"/>
    </location>
</feature>
<evidence type="ECO:0000256" key="4">
    <source>
        <dbReference type="SAM" id="Coils"/>
    </source>
</evidence>
<dbReference type="Pfam" id="PF24883">
    <property type="entry name" value="NPHP3_N"/>
    <property type="match status" value="1"/>
</dbReference>
<feature type="compositionally biased region" description="Low complexity" evidence="5">
    <location>
        <begin position="19"/>
        <end position="36"/>
    </location>
</feature>
<evidence type="ECO:0000313" key="8">
    <source>
        <dbReference type="Proteomes" id="UP001174909"/>
    </source>
</evidence>
<dbReference type="InterPro" id="IPR015943">
    <property type="entry name" value="WD40/YVTN_repeat-like_dom_sf"/>
</dbReference>
<organism evidence="7 8">
    <name type="scientific">Geodia barretti</name>
    <name type="common">Barrett's horny sponge</name>
    <dbReference type="NCBI Taxonomy" id="519541"/>
    <lineage>
        <taxon>Eukaryota</taxon>
        <taxon>Metazoa</taxon>
        <taxon>Porifera</taxon>
        <taxon>Demospongiae</taxon>
        <taxon>Heteroscleromorpha</taxon>
        <taxon>Tetractinellida</taxon>
        <taxon>Astrophorina</taxon>
        <taxon>Geodiidae</taxon>
        <taxon>Geodia</taxon>
    </lineage>
</organism>
<feature type="repeat" description="WD" evidence="3">
    <location>
        <begin position="1776"/>
        <end position="1818"/>
    </location>
</feature>
<feature type="region of interest" description="Disordered" evidence="5">
    <location>
        <begin position="19"/>
        <end position="133"/>
    </location>
</feature>
<dbReference type="InterPro" id="IPR056829">
    <property type="entry name" value="Beta-prop_TEP1_2nd"/>
</dbReference>
<evidence type="ECO:0000259" key="6">
    <source>
        <dbReference type="PROSITE" id="PS50988"/>
    </source>
</evidence>
<dbReference type="EMBL" id="CASHTH010000349">
    <property type="protein sequence ID" value="CAI7998411.1"/>
    <property type="molecule type" value="Genomic_DNA"/>
</dbReference>
<name>A0AA35R180_GEOBA</name>
<dbReference type="Gene3D" id="3.40.50.300">
    <property type="entry name" value="P-loop containing nucleotide triphosphate hydrolases"/>
    <property type="match status" value="1"/>
</dbReference>
<feature type="repeat" description="WD" evidence="3">
    <location>
        <begin position="1819"/>
        <end position="1860"/>
    </location>
</feature>
<reference evidence="7" key="1">
    <citation type="submission" date="2023-03" db="EMBL/GenBank/DDBJ databases">
        <authorList>
            <person name="Steffen K."/>
            <person name="Cardenas P."/>
        </authorList>
    </citation>
    <scope>NUCLEOTIDE SEQUENCE</scope>
</reference>
<dbReference type="SUPFAM" id="SSF63829">
    <property type="entry name" value="Calcium-dependent phosphotriesterase"/>
    <property type="match status" value="1"/>
</dbReference>
<dbReference type="GO" id="GO:0003720">
    <property type="term" value="F:telomerase activity"/>
    <property type="evidence" value="ECO:0007669"/>
    <property type="project" value="TreeGrafter"/>
</dbReference>
<dbReference type="Gene3D" id="2.130.10.10">
    <property type="entry name" value="YVTN repeat-like/Quinoprotein amine dehydrogenase"/>
    <property type="match status" value="7"/>
</dbReference>
<dbReference type="Gene3D" id="3.40.50.410">
    <property type="entry name" value="von Willebrand factor, type A domain"/>
    <property type="match status" value="1"/>
</dbReference>
<dbReference type="Pfam" id="PF25047">
    <property type="entry name" value="Beta-prop_TEP1_2nd"/>
    <property type="match status" value="1"/>
</dbReference>
<keyword evidence="2" id="KW-0677">Repeat</keyword>
<dbReference type="InterPro" id="IPR020472">
    <property type="entry name" value="WD40_PAC1"/>
</dbReference>
<keyword evidence="8" id="KW-1185">Reference proteome</keyword>
<evidence type="ECO:0000256" key="5">
    <source>
        <dbReference type="SAM" id="MobiDB-lite"/>
    </source>
</evidence>
<dbReference type="GO" id="GO:0070034">
    <property type="term" value="F:telomerase RNA binding"/>
    <property type="evidence" value="ECO:0007669"/>
    <property type="project" value="TreeGrafter"/>
</dbReference>
<feature type="repeat" description="WD" evidence="3">
    <location>
        <begin position="2541"/>
        <end position="2563"/>
    </location>
</feature>
<dbReference type="SUPFAM" id="SSF140864">
    <property type="entry name" value="TROVE domain-like"/>
    <property type="match status" value="1"/>
</dbReference>
<feature type="compositionally biased region" description="Basic residues" evidence="5">
    <location>
        <begin position="677"/>
        <end position="686"/>
    </location>
</feature>
<dbReference type="InterPro" id="IPR027417">
    <property type="entry name" value="P-loop_NTPase"/>
</dbReference>
<feature type="compositionally biased region" description="Low complexity" evidence="5">
    <location>
        <begin position="95"/>
        <end position="133"/>
    </location>
</feature>
<feature type="repeat" description="WD" evidence="3">
    <location>
        <begin position="2087"/>
        <end position="2129"/>
    </location>
</feature>
<feature type="compositionally biased region" description="Basic residues" evidence="5">
    <location>
        <begin position="468"/>
        <end position="479"/>
    </location>
</feature>
<dbReference type="InterPro" id="IPR019775">
    <property type="entry name" value="WD40_repeat_CS"/>
</dbReference>
<dbReference type="InterPro" id="IPR001680">
    <property type="entry name" value="WD40_rpt"/>
</dbReference>